<evidence type="ECO:0000256" key="7">
    <source>
        <dbReference type="ARBA" id="ARBA00023239"/>
    </source>
</evidence>
<name>A0A388KB46_CHABU</name>
<dbReference type="PRINTS" id="PR00807">
    <property type="entry name" value="AMBALLERGEN"/>
</dbReference>
<dbReference type="OrthoDB" id="1637350at2759"/>
<dbReference type="GO" id="GO:0030570">
    <property type="term" value="F:pectate lyase activity"/>
    <property type="evidence" value="ECO:0007669"/>
    <property type="project" value="UniProtKB-EC"/>
</dbReference>
<evidence type="ECO:0000256" key="2">
    <source>
        <dbReference type="ARBA" id="ARBA00005220"/>
    </source>
</evidence>
<evidence type="ECO:0000256" key="9">
    <source>
        <dbReference type="SAM" id="MobiDB-lite"/>
    </source>
</evidence>
<keyword evidence="4 8" id="KW-0479">Metal-binding</keyword>
<dbReference type="InterPro" id="IPR002022">
    <property type="entry name" value="Pec_lyase"/>
</dbReference>
<evidence type="ECO:0000313" key="11">
    <source>
        <dbReference type="EMBL" id="GBG67285.1"/>
    </source>
</evidence>
<organism evidence="11 12">
    <name type="scientific">Chara braunii</name>
    <name type="common">Braun's stonewort</name>
    <dbReference type="NCBI Taxonomy" id="69332"/>
    <lineage>
        <taxon>Eukaryota</taxon>
        <taxon>Viridiplantae</taxon>
        <taxon>Streptophyta</taxon>
        <taxon>Charophyceae</taxon>
        <taxon>Charales</taxon>
        <taxon>Characeae</taxon>
        <taxon>Chara</taxon>
    </lineage>
</organism>
<dbReference type="Gramene" id="GBG67285">
    <property type="protein sequence ID" value="GBG67285"/>
    <property type="gene ID" value="CBR_g88573"/>
</dbReference>
<evidence type="ECO:0000256" key="1">
    <source>
        <dbReference type="ARBA" id="ARBA00000695"/>
    </source>
</evidence>
<dbReference type="InterPro" id="IPR012334">
    <property type="entry name" value="Pectin_lyas_fold"/>
</dbReference>
<dbReference type="GO" id="GO:0045490">
    <property type="term" value="P:pectin catabolic process"/>
    <property type="evidence" value="ECO:0007669"/>
    <property type="project" value="UniProtKB-UniPathway"/>
</dbReference>
<evidence type="ECO:0000256" key="8">
    <source>
        <dbReference type="RuleBase" id="RU361123"/>
    </source>
</evidence>
<dbReference type="GO" id="GO:0046872">
    <property type="term" value="F:metal ion binding"/>
    <property type="evidence" value="ECO:0007669"/>
    <property type="project" value="UniProtKB-KW"/>
</dbReference>
<evidence type="ECO:0000256" key="3">
    <source>
        <dbReference type="ARBA" id="ARBA00012272"/>
    </source>
</evidence>
<protein>
    <recommendedName>
        <fullName evidence="3 8">Pectate lyase</fullName>
        <ecNumber evidence="3 8">4.2.2.2</ecNumber>
    </recommendedName>
</protein>
<comment type="pathway">
    <text evidence="2 8">Glycan metabolism; pectin degradation; 2-dehydro-3-deoxy-D-gluconate from pectin: step 2/5.</text>
</comment>
<dbReference type="PANTHER" id="PTHR31683">
    <property type="entry name" value="PECTATE LYASE 18-RELATED"/>
    <property type="match status" value="1"/>
</dbReference>
<feature type="region of interest" description="Disordered" evidence="9">
    <location>
        <begin position="269"/>
        <end position="299"/>
    </location>
</feature>
<feature type="domain" description="Pectate lyase" evidence="10">
    <location>
        <begin position="71"/>
        <end position="241"/>
    </location>
</feature>
<evidence type="ECO:0000256" key="4">
    <source>
        <dbReference type="ARBA" id="ARBA00022723"/>
    </source>
</evidence>
<proteinExistence type="inferred from homology"/>
<dbReference type="InterPro" id="IPR018082">
    <property type="entry name" value="AmbAllergen"/>
</dbReference>
<sequence>MACNYAREPPYEFCDYTLRSLACSAQGFGRGAIGGRDGEVFHVTTLAADGPGSLAEACNKTCPLWIVFEVSGTIELSKYIRVRSFKTIDGRGQRIKIHGHGLQLKECEHVIICNIELERGPDDGIQLKPNTRNIWIDRCTLSDYDDGLIDVTRASTDVTISRCRFANHNKTMLLSADPTHTFDRVMRVTIHHCFFDNTRQRHPRVRFGKAHLYNNYTRGWGVYAVCSAVEAEIMSIAGRQNITLPPDCQAGAAAAGVASWGPPPQILSPAMPPAYAHGPQHHYPPDNEQGEGDHKKRTHLGQLWSYVTATSKKYFDK</sequence>
<dbReference type="Gene3D" id="2.160.20.10">
    <property type="entry name" value="Single-stranded right-handed beta-helix, Pectin lyase-like"/>
    <property type="match status" value="1"/>
</dbReference>
<dbReference type="InterPro" id="IPR045032">
    <property type="entry name" value="PEL"/>
</dbReference>
<dbReference type="EC" id="4.2.2.2" evidence="3 8"/>
<comment type="catalytic activity">
    <reaction evidence="1 8">
        <text>Eliminative cleavage of (1-&gt;4)-alpha-D-galacturonan to give oligosaccharides with 4-deoxy-alpha-D-galact-4-enuronosyl groups at their non-reducing ends.</text>
        <dbReference type="EC" id="4.2.2.2"/>
    </reaction>
</comment>
<dbReference type="UniPathway" id="UPA00545">
    <property type="reaction ID" value="UER00824"/>
</dbReference>
<dbReference type="EMBL" id="BFEA01000085">
    <property type="protein sequence ID" value="GBG67285.1"/>
    <property type="molecule type" value="Genomic_DNA"/>
</dbReference>
<dbReference type="Pfam" id="PF00544">
    <property type="entry name" value="Pectate_lyase_4"/>
    <property type="match status" value="1"/>
</dbReference>
<evidence type="ECO:0000259" key="10">
    <source>
        <dbReference type="SMART" id="SM00656"/>
    </source>
</evidence>
<gene>
    <name evidence="11" type="ORF">CBR_g88573</name>
</gene>
<keyword evidence="5" id="KW-0732">Signal</keyword>
<comment type="similarity">
    <text evidence="8">Belongs to the polysaccharide lyase 1 family.</text>
</comment>
<dbReference type="AlphaFoldDB" id="A0A388KB46"/>
<dbReference type="InterPro" id="IPR011050">
    <property type="entry name" value="Pectin_lyase_fold/virulence"/>
</dbReference>
<dbReference type="PANTHER" id="PTHR31683:SF113">
    <property type="entry name" value="PECTATE LYASE"/>
    <property type="match status" value="1"/>
</dbReference>
<dbReference type="OMA" id="SHEKEHR"/>
<keyword evidence="6 8" id="KW-0106">Calcium</keyword>
<evidence type="ECO:0000256" key="6">
    <source>
        <dbReference type="ARBA" id="ARBA00022837"/>
    </source>
</evidence>
<evidence type="ECO:0000313" key="12">
    <source>
        <dbReference type="Proteomes" id="UP000265515"/>
    </source>
</evidence>
<keyword evidence="7 8" id="KW-0456">Lyase</keyword>
<dbReference type="STRING" id="69332.A0A388KB46"/>
<comment type="cofactor">
    <cofactor evidence="8">
        <name>Ca(2+)</name>
        <dbReference type="ChEBI" id="CHEBI:29108"/>
    </cofactor>
    <text evidence="8">Binds 1 Ca(2+) ion. Required for its activity.</text>
</comment>
<dbReference type="Proteomes" id="UP000265515">
    <property type="component" value="Unassembled WGS sequence"/>
</dbReference>
<dbReference type="SUPFAM" id="SSF51126">
    <property type="entry name" value="Pectin lyase-like"/>
    <property type="match status" value="1"/>
</dbReference>
<accession>A0A388KB46</accession>
<comment type="caution">
    <text evidence="11">The sequence shown here is derived from an EMBL/GenBank/DDBJ whole genome shotgun (WGS) entry which is preliminary data.</text>
</comment>
<evidence type="ECO:0000256" key="5">
    <source>
        <dbReference type="ARBA" id="ARBA00022729"/>
    </source>
</evidence>
<reference evidence="11 12" key="1">
    <citation type="journal article" date="2018" name="Cell">
        <title>The Chara Genome: Secondary Complexity and Implications for Plant Terrestrialization.</title>
        <authorList>
            <person name="Nishiyama T."/>
            <person name="Sakayama H."/>
            <person name="Vries J.D."/>
            <person name="Buschmann H."/>
            <person name="Saint-Marcoux D."/>
            <person name="Ullrich K.K."/>
            <person name="Haas F.B."/>
            <person name="Vanderstraeten L."/>
            <person name="Becker D."/>
            <person name="Lang D."/>
            <person name="Vosolsobe S."/>
            <person name="Rombauts S."/>
            <person name="Wilhelmsson P.K.I."/>
            <person name="Janitza P."/>
            <person name="Kern R."/>
            <person name="Heyl A."/>
            <person name="Rumpler F."/>
            <person name="Villalobos L.I.A.C."/>
            <person name="Clay J.M."/>
            <person name="Skokan R."/>
            <person name="Toyoda A."/>
            <person name="Suzuki Y."/>
            <person name="Kagoshima H."/>
            <person name="Schijlen E."/>
            <person name="Tajeshwar N."/>
            <person name="Catarino B."/>
            <person name="Hetherington A.J."/>
            <person name="Saltykova A."/>
            <person name="Bonnot C."/>
            <person name="Breuninger H."/>
            <person name="Symeonidi A."/>
            <person name="Radhakrishnan G.V."/>
            <person name="Van Nieuwerburgh F."/>
            <person name="Deforce D."/>
            <person name="Chang C."/>
            <person name="Karol K.G."/>
            <person name="Hedrich R."/>
            <person name="Ulvskov P."/>
            <person name="Glockner G."/>
            <person name="Delwiche C.F."/>
            <person name="Petrasek J."/>
            <person name="Van de Peer Y."/>
            <person name="Friml J."/>
            <person name="Beilby M."/>
            <person name="Dolan L."/>
            <person name="Kohara Y."/>
            <person name="Sugano S."/>
            <person name="Fujiyama A."/>
            <person name="Delaux P.-M."/>
            <person name="Quint M."/>
            <person name="TheiBen G."/>
            <person name="Hagemann M."/>
            <person name="Harholt J."/>
            <person name="Dunand C."/>
            <person name="Zachgo S."/>
            <person name="Langdale J."/>
            <person name="Maumus F."/>
            <person name="Straeten D.V.D."/>
            <person name="Gould S.B."/>
            <person name="Rensing S.A."/>
        </authorList>
    </citation>
    <scope>NUCLEOTIDE SEQUENCE [LARGE SCALE GENOMIC DNA]</scope>
    <source>
        <strain evidence="11 12">S276</strain>
    </source>
</reference>
<keyword evidence="12" id="KW-1185">Reference proteome</keyword>
<dbReference type="SMART" id="SM00656">
    <property type="entry name" value="Amb_all"/>
    <property type="match status" value="1"/>
</dbReference>